<feature type="region of interest" description="Disordered" evidence="1">
    <location>
        <begin position="1"/>
        <end position="26"/>
    </location>
</feature>
<sequence length="264" mass="29717">MGETEAIRMRTVSRDDCNGGDNGRRTAFSRPIIACDLSTSDLDSTSQFSLTYSDTDSSKRQLQHSPISPLSMLPALQKSASPLYKSQSQQHHHQQQQQQQQQQQEKIPATPVVFSDTNTFTSQLRFSPLSSDPDLKQTALILLSQIKTLPIDPWVYADLVTDIDTAIHLHSDKDKTWARDVLSIGSSLVKAAVVANSALRLPTKETEQRINDTIGFFRVIVDIGEQSRYRARKLIKLLQGGWYEKGVSMQALAEKICAEDRWWK</sequence>
<keyword evidence="3" id="KW-1185">Reference proteome</keyword>
<gene>
    <name evidence="2" type="ORF">HK100_010925</name>
</gene>
<evidence type="ECO:0000256" key="1">
    <source>
        <dbReference type="SAM" id="MobiDB-lite"/>
    </source>
</evidence>
<dbReference type="Proteomes" id="UP001211907">
    <property type="component" value="Unassembled WGS sequence"/>
</dbReference>
<organism evidence="2 3">
    <name type="scientific">Physocladia obscura</name>
    <dbReference type="NCBI Taxonomy" id="109957"/>
    <lineage>
        <taxon>Eukaryota</taxon>
        <taxon>Fungi</taxon>
        <taxon>Fungi incertae sedis</taxon>
        <taxon>Chytridiomycota</taxon>
        <taxon>Chytridiomycota incertae sedis</taxon>
        <taxon>Chytridiomycetes</taxon>
        <taxon>Chytridiales</taxon>
        <taxon>Chytriomycetaceae</taxon>
        <taxon>Physocladia</taxon>
    </lineage>
</organism>
<evidence type="ECO:0000313" key="2">
    <source>
        <dbReference type="EMBL" id="KAJ3125225.1"/>
    </source>
</evidence>
<feature type="region of interest" description="Disordered" evidence="1">
    <location>
        <begin position="80"/>
        <end position="108"/>
    </location>
</feature>
<dbReference type="EMBL" id="JADGJH010000623">
    <property type="protein sequence ID" value="KAJ3125225.1"/>
    <property type="molecule type" value="Genomic_DNA"/>
</dbReference>
<comment type="caution">
    <text evidence="2">The sequence shown here is derived from an EMBL/GenBank/DDBJ whole genome shotgun (WGS) entry which is preliminary data.</text>
</comment>
<dbReference type="AlphaFoldDB" id="A0AAD5XHC8"/>
<name>A0AAD5XHC8_9FUNG</name>
<evidence type="ECO:0000313" key="3">
    <source>
        <dbReference type="Proteomes" id="UP001211907"/>
    </source>
</evidence>
<protein>
    <submittedName>
        <fullName evidence="2">Uncharacterized protein</fullName>
    </submittedName>
</protein>
<feature type="compositionally biased region" description="Low complexity" evidence="1">
    <location>
        <begin position="95"/>
        <end position="104"/>
    </location>
</feature>
<reference evidence="2" key="1">
    <citation type="submission" date="2020-05" db="EMBL/GenBank/DDBJ databases">
        <title>Phylogenomic resolution of chytrid fungi.</title>
        <authorList>
            <person name="Stajich J.E."/>
            <person name="Amses K."/>
            <person name="Simmons R."/>
            <person name="Seto K."/>
            <person name="Myers J."/>
            <person name="Bonds A."/>
            <person name="Quandt C.A."/>
            <person name="Barry K."/>
            <person name="Liu P."/>
            <person name="Grigoriev I."/>
            <person name="Longcore J.E."/>
            <person name="James T.Y."/>
        </authorList>
    </citation>
    <scope>NUCLEOTIDE SEQUENCE</scope>
    <source>
        <strain evidence="2">JEL0513</strain>
    </source>
</reference>
<accession>A0AAD5XHC8</accession>
<proteinExistence type="predicted"/>
<feature type="compositionally biased region" description="Basic and acidic residues" evidence="1">
    <location>
        <begin position="1"/>
        <end position="17"/>
    </location>
</feature>